<dbReference type="Gene3D" id="2.60.40.10">
    <property type="entry name" value="Immunoglobulins"/>
    <property type="match status" value="9"/>
</dbReference>
<protein>
    <recommendedName>
        <fullName evidence="4">IPT/TIG domain-containing protein</fullName>
    </recommendedName>
</protein>
<evidence type="ECO:0000256" key="3">
    <source>
        <dbReference type="SAM" id="SignalP"/>
    </source>
</evidence>
<evidence type="ECO:0000313" key="5">
    <source>
        <dbReference type="EMBL" id="KAF4701768.1"/>
    </source>
</evidence>
<dbReference type="Gene3D" id="2.10.50.10">
    <property type="entry name" value="Tumor Necrosis Factor Receptor, subunit A, domain 2"/>
    <property type="match status" value="1"/>
</dbReference>
<feature type="signal peptide" evidence="3">
    <location>
        <begin position="1"/>
        <end position="18"/>
    </location>
</feature>
<keyword evidence="2" id="KW-0472">Membrane</keyword>
<dbReference type="SMART" id="SM01411">
    <property type="entry name" value="Ephrin_rec_like"/>
    <property type="match status" value="5"/>
</dbReference>
<dbReference type="PANTHER" id="PTHR46967:SF2">
    <property type="entry name" value="SUSHI, VON WILLEBRAND FACTOR TYPE A, EGF AND PENTRAXIN DOMAIN-CONTAINING PROTEIN 1-LIKE"/>
    <property type="match status" value="1"/>
</dbReference>
<feature type="region of interest" description="Disordered" evidence="1">
    <location>
        <begin position="629"/>
        <end position="671"/>
    </location>
</feature>
<dbReference type="PANTHER" id="PTHR46967">
    <property type="entry name" value="INSULIN-LIKE GROWTH FACTOR BINDING PROTEIN,N-TERMINAL"/>
    <property type="match status" value="1"/>
</dbReference>
<feature type="domain" description="IPT/TIG" evidence="4">
    <location>
        <begin position="1795"/>
        <end position="1885"/>
    </location>
</feature>
<feature type="domain" description="IPT/TIG" evidence="4">
    <location>
        <begin position="1396"/>
        <end position="1484"/>
    </location>
</feature>
<keyword evidence="2" id="KW-0812">Transmembrane</keyword>
<organism evidence="5 6">
    <name type="scientific">Perkinsus olseni</name>
    <name type="common">Perkinsus atlanticus</name>
    <dbReference type="NCBI Taxonomy" id="32597"/>
    <lineage>
        <taxon>Eukaryota</taxon>
        <taxon>Sar</taxon>
        <taxon>Alveolata</taxon>
        <taxon>Perkinsozoa</taxon>
        <taxon>Perkinsea</taxon>
        <taxon>Perkinsida</taxon>
        <taxon>Perkinsidae</taxon>
        <taxon>Perkinsus</taxon>
    </lineage>
</organism>
<feature type="compositionally biased region" description="Basic and acidic residues" evidence="1">
    <location>
        <begin position="634"/>
        <end position="647"/>
    </location>
</feature>
<feature type="transmembrane region" description="Helical" evidence="2">
    <location>
        <begin position="3671"/>
        <end position="3690"/>
    </location>
</feature>
<gene>
    <name evidence="5" type="ORF">FOZ63_011987</name>
</gene>
<feature type="chain" id="PRO_5029573593" description="IPT/TIG domain-containing protein" evidence="3">
    <location>
        <begin position="19"/>
        <end position="4749"/>
    </location>
</feature>
<feature type="domain" description="IPT/TIG" evidence="4">
    <location>
        <begin position="1610"/>
        <end position="1696"/>
    </location>
</feature>
<feature type="compositionally biased region" description="Acidic residues" evidence="1">
    <location>
        <begin position="4659"/>
        <end position="4668"/>
    </location>
</feature>
<feature type="transmembrane region" description="Helical" evidence="2">
    <location>
        <begin position="3618"/>
        <end position="3642"/>
    </location>
</feature>
<dbReference type="InterPro" id="IPR013783">
    <property type="entry name" value="Ig-like_fold"/>
</dbReference>
<name>A0A7J6Q0E3_PEROL</name>
<feature type="compositionally biased region" description="Acidic residues" evidence="1">
    <location>
        <begin position="3822"/>
        <end position="3832"/>
    </location>
</feature>
<comment type="caution">
    <text evidence="5">The sequence shown here is derived from an EMBL/GenBank/DDBJ whole genome shotgun (WGS) entry which is preliminary data.</text>
</comment>
<evidence type="ECO:0000313" key="6">
    <source>
        <dbReference type="Proteomes" id="UP000553632"/>
    </source>
</evidence>
<evidence type="ECO:0000256" key="2">
    <source>
        <dbReference type="SAM" id="Phobius"/>
    </source>
</evidence>
<dbReference type="InterPro" id="IPR002909">
    <property type="entry name" value="IPT_dom"/>
</dbReference>
<dbReference type="CDD" id="cd00102">
    <property type="entry name" value="IPT"/>
    <property type="match status" value="4"/>
</dbReference>
<evidence type="ECO:0000259" key="4">
    <source>
        <dbReference type="SMART" id="SM00429"/>
    </source>
</evidence>
<feature type="transmembrane region" description="Helical" evidence="2">
    <location>
        <begin position="4178"/>
        <end position="4200"/>
    </location>
</feature>
<feature type="region of interest" description="Disordered" evidence="1">
    <location>
        <begin position="3822"/>
        <end position="3842"/>
    </location>
</feature>
<dbReference type="Proteomes" id="UP000553632">
    <property type="component" value="Unassembled WGS sequence"/>
</dbReference>
<keyword evidence="6" id="KW-1185">Reference proteome</keyword>
<dbReference type="EMBL" id="JABANO010036473">
    <property type="protein sequence ID" value="KAF4701768.1"/>
    <property type="molecule type" value="Genomic_DNA"/>
</dbReference>
<feature type="region of interest" description="Disordered" evidence="1">
    <location>
        <begin position="4648"/>
        <end position="4749"/>
    </location>
</feature>
<feature type="transmembrane region" description="Helical" evidence="2">
    <location>
        <begin position="3887"/>
        <end position="3907"/>
    </location>
</feature>
<sequence>MFNGPSMWSVLLVAQSAAAPVVLNATYTLNSPIQPSDGLPLVEILWPADPPSITGPDILCKWRDLSVGSSIEVNGTWSGLSRAACPLPFVNGTVRDFLLAELALNGSWSIRHEDGQPSDFKTVRVFDVNTTASNLTSYPVTMPDRSLPIVDSGYGLQTVLVITGPFSPFVGTWSLGCGFDRISDPQREVLVEGRLNGNFTELECLLPYNYSRHQYAPHLHVIAMDSGEELARLSGASPLPLSTEDIFTVLGAAPRWGLVGLNREVAVSGRGFPLEGYVGLLCHFESLGYTRALRINDTAVSCPTPEKGQSPGVDSRLTILYDVLIPQPTNWRPSSIAASLTLYPTASYDQFEVPSVRSFAPSLKFLYTVSHNNTRDLRLIHSSRLPPIMLLSNSLWCEFSPSLGSPTPVRVEDDHTVYCPVPVVPALSNITAISVLYRINGTHVYQPRYTSGAVVSFDIVARARIIRLIKNSSVTLQQTPACGPPGRFVAEAEAVNVAFGEDSCSVVLSPFNELLPGRLTALPSGTYQCNAPMVLAAGLQQRLESFNSNSSNISAHVVIGKVAAVDLQMAEVRSLLLDGIAEVPVSIARGVSNQTAPASPLALTEHAARLLHEKCADGSWDVWRRASRRLAPRKRSEPRQEPGHLEHPSGGSRRRLLQLDDTSQPGDPSKSWLKHNVSIEGVIPDWSFNAGGETIVLTGRFVPPTLFNFSGLLVNFGRGGPRVAATVINESAINCTVPAMPDDFFETVQLSVTVVFQSPFNNTHVNLTADGPGLLFRFLPNLALGSLSPRAGPPGGLTSLTMRVMFYTNFSSGLERDLGLDLDCAVGSTRTPATFQSVDQPGLPQLAMNRSYEVSCAAPMAGPRRDVCVQLVPRGARYIMNPTQPCNNTAGLHRLSYNYYRQVPRVDRVAPAVGLFEGGAAVVVSGKNFPSNATFPDLPPVLCKFDIYTFEGTRLDNSSVLCEAPAVAFSCNTTNAATGCPTAVDISEGIGVPVTVSFNGGRDWSYSSVNFTYAARSSIISVSPTFGPVTGGTRLTVSVATRKYSVRNLCIGDQVVPVTSKASDGGVGITQYEGIVPPLQRNGTTNIEVWTVGVSAMQDDGRCFMGEGNFTYVGMWTVDGVEPAQGVFQDLRDPAALLISGNNFYMHDAALCRLSLSMMVDAGALGGSVNNTPNVSAGVPRYGDTSKRALNAFLSQRACDIEVPARVIDWNRLMCGPEFGVDFIDRTIASCGGDLLAAALSSEPRYLIALSSLSMSISVALNGVDYAAATTFDAGKAWGLFYSVFLAPQIVGVMPSRGPDAGGYPIRLEVTGSVAWRVTSCRFQPAGESEGTPLELGAWVDVPATPISDREVSDGSKSLLALHQLTALTSTADVNLSLEISKTLWTNVTKFTYLKSPGIKYISPAEGPFEGGTRVAVYGEGFHLYGPDSAEGQGMSISCIFGRSVVAAHYVSPSEIFCYAPPRTASSSMKAGHYVNLDLTLDYDASHPSLRIPSVPMMSLHQQLFYYRVVRFSITYANPLSGPRTGGTLVSAYSDEPFLNTGLLRCGFGGQLVAAQRVSPFRIDCSTPSVGAPGPVPLSLSADNQSLTELTVIDAETQKRVPLLFTYYIQATVASVSPSFGSSEGGTTVLLQGSHFVDSSDLSCRFGTTVVTATRFISPSAILCESPAHQVGPVVVSVANNGQDFASGTGTVYTYMNSKPAFIIAPFLGPISGNTRVTVRTAGQESIPAHIWRAASSSSFCSFGTLKVKATVDAESASLLCVSPETVEPGEVPLLVSLNGQDTVDATQKYFYYSPPFITLVEPSMGPHGQVTYITLTGSNFYNTDMLTVMFGGVSADGPSTVFEFRRAIWLSNSQIQVDSPELSPTGELRVPLYVSNNGQNFSPEGIDTWDADDDSHDEPKSMSYYTFHMPVTVRSVSPHEGNMHGGGLVSVHGGPFLRTPNLLCSFDWIYVDPTVARPIVVSATQVLCPVPDMWEARSATALSRSTALRVTLNGIDWSLSHATFTFLAMSPPGYVTHHADQSVFTAQIRPCPPGYMCEEGGLSHPLPCPPGSYQPRAGSRQCIDCPKGYYCPLTRMNRPVVCPAGWVCDEEGLMTPYKGCPAGFICLEGTATGSAAPVQTTLLESNNPGLHTAGSNAPKLCPRGLHCYPGTLALRSSPGNLSTPQPCFQGFFCPPGSSHPYGAGACPPGKYCPVPRSSGIVCKPRFKCGPMPGQVEPTECPAGTFNPYHGQHNCTLCHEGGICPLPLMDRPKPAECGYVAARKGIKVHSGNDLCPAGRVCGWAVASVTEPKICTTLSPESTVNISSPEESCLPELGQAFVPRERFRSNPLAGRVANSWNQSLGLCCWDSSKVMQFLSGVALYYEGLRVPLLDEARAAWTVVEKVRRLNEHDRLRDSAAAGFDGLEMLLNFTDDSLRLSWRLHLSRVRQKILLDIARHYFFKGPEPCPKGSFCNRGTCEDLMAVISDSGQTASRRRRLTTVNETRSMDGTARRKALPDDAIEYTNLPKADLVRMSSDEQGEAMVQLGVVVGPRSTALLEGIRVLQADAEEVQQISLPPNHPLALRAPQQCLAGTYCNARANSSLGTGLCPTGMYCSSGASEPSPAPEGEFVGEIGRVRGRMCTPGKFAPNPSSPICYPCPPGYSCPDFGTRTPFLCARGTFRQSSGDEAGSVFDDETPVVVGESQSSSDSSISCSPCVAGTWAVLRGTEDETGCDPCPVGRFCLAKTGNVSETNPCPEGNICGEGTTLETASKTLCFDGFYCGPGTSPTSVYKSLCLKEFYCPEGTTYANRYNFRCPTGFYCPPGTGWKPDMDVPLRPNSAYVKYNDFLVLQVAAQFCLRQLHAAEYKYIQATNEANRRSGLSDEMSVSEVEARLSKWTSSLSSCVHSQVQYIPFLATAVEGVAKGLYDEELWHSERMLSLQQLPWKPPYEYSNKCLNQTYPRLRQGTTWDCLCREAIADGRLMRCLTRATDPYDEPYGAPFRYDTDSELGSGSCSPWPDCIDWTRVSQDNIGGSPGPEGGPYWDDFDRLAVPFIDYVREALEREMKRTATDIDENGESKQSRTRCPFGTLTSEDAVSELDLCVKRKSIVHLQDNADIIISRVNPVAMANVESVPRPIPASKQGTIIPVIDDEDERIVYSLPARASAIITLDLRHVPSGVEYGRDWRIRVLANDTLPHDFEDSQVCEDIWTRWYLDKELYFGSLADVREDNLRAYNCTMVDMPVALERFMMASSSLCPSITDPLCVGFGFTQSISTTACRGGQDHPGQPKVIELELHALVDIQFRVEVQILNGMVMSDRFSYIRTTSVEVLQPSRNVLGTSSAFVMELRHDSGVALPFNTPLAAPGRVTTNLDVKYDDLEKQSSVSGVVALSQRGILSKALLSWLPRKEALTNCMRHPADYDEYLWAGNYFTSRRKTLWMSHLPFFSNCRGFGRAIPLWQVVEHGEKCRIVDEKDTVAIDRLSFGALASGDYCGPSIDGSTAPIELSCVMDEIPNEKLLLPRWFEGQSGTILFYISRRALSSVEYASIEAPLADAIPVVLTRGATSDGKLMKVVSLDLKYWQKTSREKILIKAEVEFSDFEIPSARQMSSEAMWEYTLKIRWGGMSHIGVMDSFAFPWNFYLIVFAATSFLLLAVMALFWAYNWTLSLIKFPPKVTDSRYLRLICKPVSKGALLAVLPCFPTLMLLIMFVRGTIGGFSLPFFECPEGTPIENCRIGIFDGFVTSWNGETKVTATTALERRRARSGVALLAVGAYVAVQSVKAFLPPAESKFYADASSNGGGRAIISRTFCISDSPLRNVDGRLRLTSLAVRARISDLDDLDGLAEESDDDEGEGGKEEILDDSELPSDEPIFIPHIWKRTCLAVMLFGMAVVAVILLQFSFSEIFMNNLWLMLLGLYIFGIIVEVILNSFVAERLLLVPAVNVVRLLSSLAVLASKDFFTFILTQFVILAIQTVDRMYISPNKARLLNQLYVLVVSTIGAVKWLLKGGDEGDVQARIRSTVKDTDGQAATAEDDLFDALGNPIGSEDVTGAISGFNLEDAGAVDEPVEHYDTRVEDMIGFLAGYSSDLVESFLTPVFIFLCYSMYDESQILGHYNITSDQTSYYLVFTTLLAVTRFLSDILCLNSLELYQGWKLLDYFKYCHYRFSSRPHRWKGQGEPFDDTVAPHLRSLDLMCFSEQYYFCCFLNGLGMIVWMVGLQVILTNRWNIFDDPASSMVFVLSIAVCRLGQAATITTANYLQLWQVKEAPIKHPTATVAALTAVTMRNRNEDDGRALVDTRVKIPAPPGSALASWPEPSTAETLNLERYREAFVKENKLWLQHTFDEILRDQALVKYRGALLKSIAEVIGEVDPDKYNPFSESKAPIGQRPLPSKMLSAGKAHGSLPASASGLPARQAASQPPGFASSGNVQTALADDPHGFQLDAFPPHALAISKATRRRFDHDSTAAAELGLLWVRRARFLLYLRRSASKLRPQQHRLKDHCEVCGKDRHHGRGLCVAPIYTLEEIASEYRRQRELSPFWNAPLWETFYARYTPTCTLCTLCHGYYWKRNANVPIDNRRVMRDAQSVQKSALEVLAESPYSQLAAPPRIESTDGEVVLQWLEWALRRRNGEGDWREWISEYGHERPLALEHQQTATNELANEIIMRGRATAEQADAGSESSDDTSEADFSEDHLRSSVAGPARVIVAKKPPPLPPIDDRWLALQQSSQDPDSDDSSVSSERPATTEAPQLALPAGSTECVETADVSGHDH</sequence>
<evidence type="ECO:0000256" key="1">
    <source>
        <dbReference type="SAM" id="MobiDB-lite"/>
    </source>
</evidence>
<keyword evidence="3" id="KW-0732">Signal</keyword>
<accession>A0A7J6Q0E3</accession>
<feature type="region of interest" description="Disordered" evidence="1">
    <location>
        <begin position="4357"/>
        <end position="4409"/>
    </location>
</feature>
<reference evidence="5 6" key="1">
    <citation type="submission" date="2020-04" db="EMBL/GenBank/DDBJ databases">
        <title>Perkinsus olseni comparative genomics.</title>
        <authorList>
            <person name="Bogema D.R."/>
        </authorList>
    </citation>
    <scope>NUCLEOTIDE SEQUENCE [LARGE SCALE GENOMIC DNA]</scope>
    <source>
        <strain evidence="5 6">ATCC PRA-207</strain>
    </source>
</reference>
<dbReference type="Pfam" id="PF01833">
    <property type="entry name" value="TIG"/>
    <property type="match status" value="3"/>
</dbReference>
<dbReference type="SUPFAM" id="SSF81296">
    <property type="entry name" value="E set domains"/>
    <property type="match status" value="6"/>
</dbReference>
<feature type="domain" description="IPT/TIG" evidence="4">
    <location>
        <begin position="676"/>
        <end position="763"/>
    </location>
</feature>
<feature type="compositionally biased region" description="Low complexity" evidence="1">
    <location>
        <begin position="4703"/>
        <end position="4718"/>
    </location>
</feature>
<proteinExistence type="predicted"/>
<dbReference type="SMART" id="SM00429">
    <property type="entry name" value="IPT"/>
    <property type="match status" value="5"/>
</dbReference>
<keyword evidence="2" id="KW-1133">Transmembrane helix</keyword>
<dbReference type="InterPro" id="IPR014756">
    <property type="entry name" value="Ig_E-set"/>
</dbReference>
<feature type="domain" description="IPT/TIG" evidence="4">
    <location>
        <begin position="903"/>
        <end position="1014"/>
    </location>
</feature>
<feature type="transmembrane region" description="Helical" evidence="2">
    <location>
        <begin position="3861"/>
        <end position="3881"/>
    </location>
</feature>